<comment type="caution">
    <text evidence="2">The sequence shown here is derived from an EMBL/GenBank/DDBJ whole genome shotgun (WGS) entry which is preliminary data.</text>
</comment>
<dbReference type="Pfam" id="PF18911">
    <property type="entry name" value="PKD_4"/>
    <property type="match status" value="3"/>
</dbReference>
<dbReference type="Pfam" id="PF19406">
    <property type="entry name" value="PKD_5"/>
    <property type="match status" value="2"/>
</dbReference>
<accession>A0A2U2PJU5</accession>
<dbReference type="Proteomes" id="UP000245647">
    <property type="component" value="Unassembled WGS sequence"/>
</dbReference>
<feature type="domain" description="PKD" evidence="1">
    <location>
        <begin position="1567"/>
        <end position="1586"/>
    </location>
</feature>
<gene>
    <name evidence="2" type="ORF">DDR33_04705</name>
</gene>
<feature type="domain" description="PKD" evidence="1">
    <location>
        <begin position="1279"/>
        <end position="1362"/>
    </location>
</feature>
<sequence length="1812" mass="194720">MWQIRVSMKKFLLTFSVFFVFILKGYSQDIGIQLAENGIYGRGSSIAVKLTLDETADYFKTNNEFTLYLSDATGNFANETEIGRYAGFYSTFLNGRIPTTALAGNYKLRVKASNPAVISLPTASFEIKTDIGVLAEINAPALQTIENAGTKAFGSCTPGKNDQRFNFTNGSSYGAEVSAVFVNESNGTSTTLDFNTSPQTFTAKITHYTVFVRATLNGITGTKAFFLINNMINTPFNPPGSSTVCLPLGALEYNVETTSTNGIQMNFPGNTYQVTWGDGIVESYNLRRIKASNGKISHVYTKSSCGSQINIGSIRYYNVFGIVVQSMSPYCGNIGVPVSSQAKVIVQPENRFFLPTVACINTSLAIPNSSIAGEDPSSTSPSCQNNNVVYYWYVNNTPITPQGVPLSWQLNITFKDAGYYKIRLESQSTSECQADPVEKTIYVQKAPVPDFKLNGSIFCSGATVKPENKSVIDTSILAVSSYKWAVSGPAPAVFLSNTKDTSPNPEIGITKAGIYTIKLSIISACKTVTTGEQTFIFNESPGVNANWATNLCGKGHLLTFSNTSGNPVQTTFTGTYYEQAANYKWEVSGGAYSFGNGTTSASKEPSILFKDYGVYTVSVTYSNNCGTITTTRKITFNESPTVSAGNDLTICPDEQVHLNGSITGPPVLSFEWKGGTGTFMPGRNVLNPQYIPSSDEIAAGKVDLVLSAITMNPAPCNIVEDVISISINPLNKITTAKEITICTGSAVNYNPVSSVTGSTFKWTASGTANASGYHSSGTGPVNDVIINTDASNDAIVTYTIIPESNGCQGESFTLKVKVSPLPVISFSTGGNSVCTGLPAGITLSSNLANTLYRWTSSVTGNLSGNSTQNTPVSINTISDILQNSGNTSGTVTYTVVPVTSSGCEGTPATITITVSAPPVIANAGTDQKLCNVTMVKLDANHPGEGNGKWTLQSGQKGVSFDNDTHFDAVVSGLVAGETYRFLWTITGPFNCQGSSDEVLIRVLPPITLNDISTPLTTVCEGSDFMIYGTLPTGGDGNYSFRWETSEDGSSWSALNTLPTQNIKVTASDTTWFRRIVTSGDCSSYSNEIKVNVQEGIRNNTLSGDQYICSNIIPSIISGSAPGGADGIFSYQWEKRTSGNSKWTTILTAVDINYQPEALTETTMFRRIVTTALCNGLQQNVSNVITIKVSPGPRAHFNWKSDASCAPFSLSSDVLKAEDSEPGDVYTWYVNDKKAGTGQTFPGLTLPNPGDSAIVKLEVASALGCGSSFYSHTFRTSNALEASFTADKIKGCGPLNVKFTNTTSNTQDVNFTWDFGNGKSSGLQDPSAVVFEGRKDGRDTIYTVTLTATSKCSTSSRTIQVKVIGQAIASFVPTRTTGCSPLTVTFRNTTKGESNTYIWDFGDGSDVVRTDSKESVTHTYKSSKPRMYTTTLTVVNECGSNEQPFVISISPNTIAPELLVNGNEFEGCAPHKVRFINGSAGASIYTYDFGDNTPLYTTNSSDPVVHSFAKGGVFTVKMTASNGCSDTTVSKTITVYPQAVTDFAADQTTGCTSLAVNFLNRSTGAAFFKWEFGDGSVSDEASPSHTYEGRSRPYTVKLISVTSFGCTDTLILKDYITVYPPPVAAMEVLPGETISHPQYGFQFKDASTGNISSRLWDFGDKSDGSSARDPEHTYPDTGAYEVKLMVTSAEGCVSTITKTVRITGVPGQLFIPNAFMPNSVTEELRTFKVKGSGIKKWQMRIFNKWGEQIWQTRLLTEKGIPAEHWDGTSNGSPVPQGVYFWEISAEFKNGTQWAGMTYNHSEPKRTGAIHLIR</sequence>
<evidence type="ECO:0000259" key="1">
    <source>
        <dbReference type="PROSITE" id="PS50093"/>
    </source>
</evidence>
<organism evidence="2 3">
    <name type="scientific">Pararcticibacter amylolyticus</name>
    <dbReference type="NCBI Taxonomy" id="2173175"/>
    <lineage>
        <taxon>Bacteria</taxon>
        <taxon>Pseudomonadati</taxon>
        <taxon>Bacteroidota</taxon>
        <taxon>Sphingobacteriia</taxon>
        <taxon>Sphingobacteriales</taxon>
        <taxon>Sphingobacteriaceae</taxon>
        <taxon>Pararcticibacter</taxon>
    </lineage>
</organism>
<evidence type="ECO:0000313" key="3">
    <source>
        <dbReference type="Proteomes" id="UP000245647"/>
    </source>
</evidence>
<dbReference type="Pfam" id="PF00801">
    <property type="entry name" value="PKD"/>
    <property type="match status" value="3"/>
</dbReference>
<name>A0A2U2PJU5_9SPHI</name>
<dbReference type="InterPro" id="IPR045828">
    <property type="entry name" value="PKD_Bacteroidetes"/>
</dbReference>
<dbReference type="SMART" id="SM00089">
    <property type="entry name" value="PKD"/>
    <property type="match status" value="6"/>
</dbReference>
<reference evidence="2 3" key="1">
    <citation type="submission" date="2018-04" db="EMBL/GenBank/DDBJ databases">
        <title>Pedobacter chongqingensis sp. nov., isolated from a rottenly hemp rope.</title>
        <authorList>
            <person name="Cai Y."/>
        </authorList>
    </citation>
    <scope>NUCLEOTIDE SEQUENCE [LARGE SCALE GENOMIC DNA]</scope>
    <source>
        <strain evidence="2 3">FJ4-8</strain>
    </source>
</reference>
<dbReference type="PROSITE" id="PS50093">
    <property type="entry name" value="PKD"/>
    <property type="match status" value="6"/>
</dbReference>
<feature type="domain" description="PKD" evidence="1">
    <location>
        <begin position="1484"/>
        <end position="1534"/>
    </location>
</feature>
<feature type="domain" description="PKD" evidence="1">
    <location>
        <begin position="1366"/>
        <end position="1432"/>
    </location>
</feature>
<dbReference type="InterPro" id="IPR013783">
    <property type="entry name" value="Ig-like_fold"/>
</dbReference>
<dbReference type="InterPro" id="IPR022409">
    <property type="entry name" value="PKD/Chitinase_dom"/>
</dbReference>
<evidence type="ECO:0000313" key="2">
    <source>
        <dbReference type="EMBL" id="PWG81678.1"/>
    </source>
</evidence>
<dbReference type="Pfam" id="PF13585">
    <property type="entry name" value="CHU_C"/>
    <property type="match status" value="1"/>
</dbReference>
<feature type="domain" description="PKD" evidence="1">
    <location>
        <begin position="592"/>
        <end position="635"/>
    </location>
</feature>
<dbReference type="InterPro" id="IPR035986">
    <property type="entry name" value="PKD_dom_sf"/>
</dbReference>
<dbReference type="EMBL" id="QEAS01000003">
    <property type="protein sequence ID" value="PWG81678.1"/>
    <property type="molecule type" value="Genomic_DNA"/>
</dbReference>
<dbReference type="Gene3D" id="2.60.40.10">
    <property type="entry name" value="Immunoglobulins"/>
    <property type="match status" value="7"/>
</dbReference>
<dbReference type="SUPFAM" id="SSF49299">
    <property type="entry name" value="PKD domain"/>
    <property type="match status" value="6"/>
</dbReference>
<dbReference type="InterPro" id="IPR000601">
    <property type="entry name" value="PKD_dom"/>
</dbReference>
<dbReference type="CDD" id="cd00146">
    <property type="entry name" value="PKD"/>
    <property type="match status" value="4"/>
</dbReference>
<proteinExistence type="predicted"/>
<feature type="domain" description="PKD" evidence="1">
    <location>
        <begin position="1642"/>
        <end position="1702"/>
    </location>
</feature>
<keyword evidence="3" id="KW-1185">Reference proteome</keyword>
<protein>
    <recommendedName>
        <fullName evidence="1">PKD domain-containing protein</fullName>
    </recommendedName>
</protein>